<sequence length="248" mass="27219">MPPSDTFRLSGEPAPPLPRHCTSCLSYERGACGVLTPDQLRRLAATALRRRFPPGSQILPPTRAEDLCASLVSGVAKLSCHLEGGRQQIVALATAPSIVAAPFADRDDTRAVAATEVDVCLLRRSTLEDLARENHALEHELHESSLADLRDARELLVTLGRKSARERVAWFLLFMRQRHCRTEEPAPEGSVIELPLSRGDIADFLGLTIETVSRQFSQLKNEGAITVPDGRRFSVRDLRQLEAAAGRA</sequence>
<dbReference type="EMBL" id="CP113520">
    <property type="protein sequence ID" value="WAJ29503.1"/>
    <property type="molecule type" value="Genomic_DNA"/>
</dbReference>
<gene>
    <name evidence="1" type="ORF">OXU80_04515</name>
</gene>
<name>A0ACD4NS10_9HYPH</name>
<organism evidence="1 2">
    <name type="scientific">Antarcticirhabdus aurantiaca</name>
    <dbReference type="NCBI Taxonomy" id="2606717"/>
    <lineage>
        <taxon>Bacteria</taxon>
        <taxon>Pseudomonadati</taxon>
        <taxon>Pseudomonadota</taxon>
        <taxon>Alphaproteobacteria</taxon>
        <taxon>Hyphomicrobiales</taxon>
        <taxon>Aurantimonadaceae</taxon>
        <taxon>Antarcticirhabdus</taxon>
    </lineage>
</organism>
<reference evidence="1" key="1">
    <citation type="submission" date="2022-11" db="EMBL/GenBank/DDBJ databases">
        <title>beta-Carotene-producing bacterium, Jeongeuplla avenae sp. nov., alleviates the salt stress of Arabidopsis seedlings.</title>
        <authorList>
            <person name="Jiang L."/>
            <person name="Lee J."/>
        </authorList>
    </citation>
    <scope>NUCLEOTIDE SEQUENCE</scope>
    <source>
        <strain evidence="1">DY_R2A_6</strain>
    </source>
</reference>
<evidence type="ECO:0000313" key="2">
    <source>
        <dbReference type="Proteomes" id="UP001163223"/>
    </source>
</evidence>
<dbReference type="Proteomes" id="UP001163223">
    <property type="component" value="Chromosome"/>
</dbReference>
<accession>A0ACD4NS10</accession>
<keyword evidence="2" id="KW-1185">Reference proteome</keyword>
<protein>
    <submittedName>
        <fullName evidence="1">Crp/Fnr family transcriptional regulator</fullName>
    </submittedName>
</protein>
<proteinExistence type="predicted"/>
<evidence type="ECO:0000313" key="1">
    <source>
        <dbReference type="EMBL" id="WAJ29503.1"/>
    </source>
</evidence>